<proteinExistence type="predicted"/>
<name>A0AAU0EYZ0_9FLAO</name>
<organism evidence="1 2">
    <name type="scientific">Bergeyella porcorum</name>
    <dbReference type="NCBI Taxonomy" id="1735111"/>
    <lineage>
        <taxon>Bacteria</taxon>
        <taxon>Pseudomonadati</taxon>
        <taxon>Bacteroidota</taxon>
        <taxon>Flavobacteriia</taxon>
        <taxon>Flavobacteriales</taxon>
        <taxon>Weeksellaceae</taxon>
        <taxon>Bergeyella</taxon>
    </lineage>
</organism>
<gene>
    <name evidence="1" type="ORF">BPO_0188</name>
</gene>
<dbReference type="Proteomes" id="UP001432059">
    <property type="component" value="Chromosome"/>
</dbReference>
<evidence type="ECO:0000313" key="2">
    <source>
        <dbReference type="Proteomes" id="UP001432059"/>
    </source>
</evidence>
<protein>
    <submittedName>
        <fullName evidence="1">Uncharacterized protein</fullName>
    </submittedName>
</protein>
<evidence type="ECO:0000313" key="1">
    <source>
        <dbReference type="EMBL" id="WOC50835.1"/>
    </source>
</evidence>
<dbReference type="AlphaFoldDB" id="A0AAU0EYZ0"/>
<accession>A0AAU0EYZ0</accession>
<dbReference type="KEGG" id="bpor:BPO_0188"/>
<dbReference type="RefSeq" id="WP_327984542.1">
    <property type="nucleotide sequence ID" value="NZ_CP136426.1"/>
</dbReference>
<dbReference type="EMBL" id="CP136426">
    <property type="protein sequence ID" value="WOC50835.1"/>
    <property type="molecule type" value="Genomic_DNA"/>
</dbReference>
<keyword evidence="2" id="KW-1185">Reference proteome</keyword>
<sequence length="166" mass="19336">MLNDFNNTHLTEEQMAAVNQALADLETALKPLTINLSAEERSKYGRVNEQNKLFVNKVYDYAKSREDLRSPDVDWAEFFKDYEDRNFYETVMSRLDDLQLKLKNHKILGDYDNYQDALADYAFATYKAGTKSVGFEEKYRELKQFFAKSNKKQAPNTENQASEGEN</sequence>
<reference evidence="1" key="1">
    <citation type="submission" date="2023-10" db="EMBL/GenBank/DDBJ databases">
        <title>Characterization and whole genome sequencing of a novel strain of Bergeyella porcorum QD2021 isolated from pig.</title>
        <authorList>
            <person name="Liu G."/>
            <person name="Chen C."/>
            <person name="Han X."/>
        </authorList>
    </citation>
    <scope>NUCLEOTIDE SEQUENCE</scope>
    <source>
        <strain evidence="1">QD2021</strain>
    </source>
</reference>